<dbReference type="OrthoDB" id="37176at2157"/>
<dbReference type="InterPro" id="IPR039424">
    <property type="entry name" value="SBP_5"/>
</dbReference>
<dbReference type="Gene3D" id="3.40.190.10">
    <property type="entry name" value="Periplasmic binding protein-like II"/>
    <property type="match status" value="1"/>
</dbReference>
<dbReference type="Gene3D" id="3.90.76.10">
    <property type="entry name" value="Dipeptide-binding Protein, Domain 1"/>
    <property type="match status" value="1"/>
</dbReference>
<dbReference type="KEGG" id="hxa:Halxa_0533"/>
<evidence type="ECO:0000256" key="1">
    <source>
        <dbReference type="ARBA" id="ARBA00004196"/>
    </source>
</evidence>
<evidence type="ECO:0000259" key="6">
    <source>
        <dbReference type="Pfam" id="PF00496"/>
    </source>
</evidence>
<organism evidence="7 8">
    <name type="scientific">Halopiger xanaduensis (strain DSM 18323 / JCM 14033 / SH-6)</name>
    <dbReference type="NCBI Taxonomy" id="797210"/>
    <lineage>
        <taxon>Archaea</taxon>
        <taxon>Methanobacteriati</taxon>
        <taxon>Methanobacteriota</taxon>
        <taxon>Stenosarchaea group</taxon>
        <taxon>Halobacteria</taxon>
        <taxon>Halobacteriales</taxon>
        <taxon>Natrialbaceae</taxon>
        <taxon>Halopiger</taxon>
    </lineage>
</organism>
<keyword evidence="4" id="KW-0732">Signal</keyword>
<dbReference type="GO" id="GO:0042597">
    <property type="term" value="C:periplasmic space"/>
    <property type="evidence" value="ECO:0007669"/>
    <property type="project" value="UniProtKB-ARBA"/>
</dbReference>
<gene>
    <name evidence="7" type="ordered locus">Halxa_0533</name>
</gene>
<feature type="region of interest" description="Disordered" evidence="5">
    <location>
        <begin position="1"/>
        <end position="36"/>
    </location>
</feature>
<feature type="domain" description="Solute-binding protein family 5" evidence="6">
    <location>
        <begin position="108"/>
        <end position="463"/>
    </location>
</feature>
<dbReference type="PANTHER" id="PTHR30290">
    <property type="entry name" value="PERIPLASMIC BINDING COMPONENT OF ABC TRANSPORTER"/>
    <property type="match status" value="1"/>
</dbReference>
<dbReference type="PIRSF" id="PIRSF002741">
    <property type="entry name" value="MppA"/>
    <property type="match status" value="1"/>
</dbReference>
<dbReference type="AlphaFoldDB" id="F8DDN0"/>
<evidence type="ECO:0000256" key="3">
    <source>
        <dbReference type="ARBA" id="ARBA00022448"/>
    </source>
</evidence>
<dbReference type="InterPro" id="IPR000914">
    <property type="entry name" value="SBP_5_dom"/>
</dbReference>
<dbReference type="GeneID" id="10795400"/>
<geneLocation type="plasmid" evidence="7 8">
    <name>pHALXA01</name>
</geneLocation>
<keyword evidence="8" id="KW-1185">Reference proteome</keyword>
<keyword evidence="7" id="KW-0614">Plasmid</keyword>
<dbReference type="SUPFAM" id="SSF53850">
    <property type="entry name" value="Periplasmic binding protein-like II"/>
    <property type="match status" value="1"/>
</dbReference>
<evidence type="ECO:0000313" key="8">
    <source>
        <dbReference type="Proteomes" id="UP000006794"/>
    </source>
</evidence>
<dbReference type="RefSeq" id="WP_013875860.1">
    <property type="nucleotide sequence ID" value="NC_015658.1"/>
</dbReference>
<dbReference type="HOGENOM" id="CLU_017028_7_4_2"/>
<reference evidence="8" key="1">
    <citation type="journal article" date="2012" name="Stand. Genomic Sci.">
        <title>Complete genome sequence of Halopiger xanaduensis type strain (SH-6(T)).</title>
        <authorList>
            <person name="Anderson I."/>
            <person name="Tindall B.J."/>
            <person name="Rohde M."/>
            <person name="Lucas S."/>
            <person name="Han J."/>
            <person name="Lapidus A."/>
            <person name="Cheng J.F."/>
            <person name="Goodwin L."/>
            <person name="Pitluck S."/>
            <person name="Peters L."/>
            <person name="Pati A."/>
            <person name="Mikhailova N."/>
            <person name="Pagani I."/>
            <person name="Teshima H."/>
            <person name="Han C."/>
            <person name="Tapia R."/>
            <person name="Land M."/>
            <person name="Woyke T."/>
            <person name="Klenk H.P."/>
            <person name="Kyrpides N."/>
            <person name="Ivanova N."/>
        </authorList>
    </citation>
    <scope>NUCLEOTIDE SEQUENCE [LARGE SCALE GENOMIC DNA]</scope>
    <source>
        <strain evidence="8">DSM 18323 / JCM 14033 / SH-6</strain>
        <plasmid evidence="8">Plasmid pHALXA01</plasmid>
    </source>
</reference>
<dbReference type="Gene3D" id="3.10.105.10">
    <property type="entry name" value="Dipeptide-binding Protein, Domain 3"/>
    <property type="match status" value="1"/>
</dbReference>
<dbReference type="GO" id="GO:0043190">
    <property type="term" value="C:ATP-binding cassette (ABC) transporter complex"/>
    <property type="evidence" value="ECO:0007669"/>
    <property type="project" value="InterPro"/>
</dbReference>
<dbReference type="EMBL" id="CP002840">
    <property type="protein sequence ID" value="AEH39132.1"/>
    <property type="molecule type" value="Genomic_DNA"/>
</dbReference>
<evidence type="ECO:0000313" key="7">
    <source>
        <dbReference type="EMBL" id="AEH39132.1"/>
    </source>
</evidence>
<dbReference type="GO" id="GO:1904680">
    <property type="term" value="F:peptide transmembrane transporter activity"/>
    <property type="evidence" value="ECO:0007669"/>
    <property type="project" value="TreeGrafter"/>
</dbReference>
<dbReference type="Proteomes" id="UP000006794">
    <property type="component" value="Plasmid pHALXA01"/>
</dbReference>
<evidence type="ECO:0000256" key="4">
    <source>
        <dbReference type="ARBA" id="ARBA00022729"/>
    </source>
</evidence>
<dbReference type="InterPro" id="IPR030678">
    <property type="entry name" value="Peptide/Ni-bd"/>
</dbReference>
<comment type="subcellular location">
    <subcellularLocation>
        <location evidence="1">Cell envelope</location>
    </subcellularLocation>
</comment>
<comment type="similarity">
    <text evidence="2">Belongs to the bacterial solute-binding protein 5 family.</text>
</comment>
<proteinExistence type="inferred from homology"/>
<dbReference type="Pfam" id="PF00496">
    <property type="entry name" value="SBP_bac_5"/>
    <property type="match status" value="1"/>
</dbReference>
<evidence type="ECO:0000256" key="2">
    <source>
        <dbReference type="ARBA" id="ARBA00005695"/>
    </source>
</evidence>
<sequence length="554" mass="61742">MRRRTLGRDDVSTGTDPRERIRTSAESASDGRDLPTRREVLAGVGSASAALVAGCSTTLGTGPDPTLRIGTLRPPVTLDPIEAESIGSEQTVERVFEGLYAYGERTDIVPAIADGEPQYENDRREAVIELDDRARFQNGRDVVAEDVVYSFEAPLEEDAPTAWRVDPIGSVEAVDERTVRLSLSEPYPALEHALTHPIVPKEEREDDRETFATDPVGAGPYEVASFSAEKKATLRRWDDYWGEPVPEIGRVTMAYVEFPMTQLTSLRTNRNDAIEPVSPRIVDDVESVANATVKRREGYTSFYFGFNLNEGPTTDPRVREAISYCIDLEKAVGEFIEPMGERQYGPLPPRVAEEWDMPTGEWAEFANEKNAERAQQLFREADEASGQLRILTTMDPKHKELGEALAGGLRDAGHGALVVSKPESSFLERYVSGSERDYSMFVGEVSGTPDPDSFLYPTFHENAEGTTNGTFYREDAVMERLTNARETRDRERRRRLYEEAIARLLEDRVCLPICSYENSFAVDGNVSNFRVHPISQVNPRLAWENGVVTVGDGS</sequence>
<evidence type="ECO:0000256" key="5">
    <source>
        <dbReference type="SAM" id="MobiDB-lite"/>
    </source>
</evidence>
<dbReference type="GO" id="GO:0015833">
    <property type="term" value="P:peptide transport"/>
    <property type="evidence" value="ECO:0007669"/>
    <property type="project" value="TreeGrafter"/>
</dbReference>
<dbReference type="CDD" id="cd00995">
    <property type="entry name" value="PBP2_NikA_DppA_OppA_like"/>
    <property type="match status" value="1"/>
</dbReference>
<accession>F8DDN0</accession>
<dbReference type="PANTHER" id="PTHR30290:SF10">
    <property type="entry name" value="PERIPLASMIC OLIGOPEPTIDE-BINDING PROTEIN-RELATED"/>
    <property type="match status" value="1"/>
</dbReference>
<name>F8DDN0_HALXS</name>
<keyword evidence="3" id="KW-0813">Transport</keyword>
<protein>
    <submittedName>
        <fullName evidence="7">ABC-type transporter, periplasmic subunit</fullName>
    </submittedName>
</protein>